<evidence type="ECO:0000313" key="10">
    <source>
        <dbReference type="EMBL" id="UVD81993.1"/>
    </source>
</evidence>
<dbReference type="Pfam" id="PF02779">
    <property type="entry name" value="Transket_pyr"/>
    <property type="match status" value="1"/>
</dbReference>
<dbReference type="Proteomes" id="UP001059252">
    <property type="component" value="Chromosome"/>
</dbReference>
<dbReference type="Gene3D" id="3.40.50.920">
    <property type="match status" value="1"/>
</dbReference>
<evidence type="ECO:0000313" key="11">
    <source>
        <dbReference type="Proteomes" id="UP001059252"/>
    </source>
</evidence>
<sequence>MSYNNDLNTLAINTLSINGIAAVNKANSGHPGIVLGAAPIIHTLFTKHLVFDPKNPTWVNRDRFILSAGHGSALLYSALRLLGLISQTDLEQFRQLDSKTPGHPEFGHTKGVEATTGPLGQGIATAAGLAIAEKHLNSLYPELSHYTYVLCGDGDLQEGVAFEALALIGHLKLNKYILIHDSNDIQLDTPVNKVDSINHKQKMEAFGFNYIFVDEATVDKIDAAIIEAKASTKPTFIEVKTVIGAGAPKAGTSDVHGAPLGKDFEILKTNLNWTYGDFEVPAEVEKLYQETIFARGAQAFDAWKASPALEKFLTTSTNISLDLELKQNDATRNSSGTVIKYLNDILPNWIGGSADLVASTKAGGADGDFSAQNPKGRNLLFGVREFAMGCIANGLALHSNFRPFVSTFFVFSDYLKAAMRLAALMKLPVTYIFTHDSVFVGEDGPTHEPIEQLAMLRSIPNLKVLRPADEKEVLASYELALQSIETPHAIVLTRQNIVSLANTSKTKFHKGAYLIKESQSPWTLIATGSELANAVKLAEEFDLNVISMSNFDFKQEIFWDIQKAISIEAATTFGWAKFAKFNIGHDGFGYSAPGDLVYAKIGLNYESLKTAISKIIK</sequence>
<accession>A0ABY5R922</accession>
<comment type="catalytic activity">
    <reaction evidence="8">
        <text>D-sedoheptulose 7-phosphate + D-glyceraldehyde 3-phosphate = aldehydo-D-ribose 5-phosphate + D-xylulose 5-phosphate</text>
        <dbReference type="Rhea" id="RHEA:10508"/>
        <dbReference type="ChEBI" id="CHEBI:57483"/>
        <dbReference type="ChEBI" id="CHEBI:57737"/>
        <dbReference type="ChEBI" id="CHEBI:58273"/>
        <dbReference type="ChEBI" id="CHEBI:59776"/>
        <dbReference type="EC" id="2.2.1.1"/>
    </reaction>
</comment>
<protein>
    <submittedName>
        <fullName evidence="10">Transketolase</fullName>
        <ecNumber evidence="10">2.2.1.1</ecNumber>
    </submittedName>
</protein>
<name>A0ABY5R922_9MOLU</name>
<keyword evidence="7" id="KW-0786">Thiamine pyrophosphate</keyword>
<dbReference type="EC" id="2.2.1.1" evidence="10"/>
<dbReference type="EMBL" id="CP102734">
    <property type="protein sequence ID" value="UVD81993.1"/>
    <property type="molecule type" value="Genomic_DNA"/>
</dbReference>
<evidence type="ECO:0000256" key="8">
    <source>
        <dbReference type="ARBA" id="ARBA00049473"/>
    </source>
</evidence>
<evidence type="ECO:0000256" key="5">
    <source>
        <dbReference type="ARBA" id="ARBA00022723"/>
    </source>
</evidence>
<keyword evidence="11" id="KW-1185">Reference proteome</keyword>
<dbReference type="Gene3D" id="3.40.50.970">
    <property type="match status" value="2"/>
</dbReference>
<evidence type="ECO:0000256" key="1">
    <source>
        <dbReference type="ARBA" id="ARBA00001946"/>
    </source>
</evidence>
<evidence type="ECO:0000256" key="4">
    <source>
        <dbReference type="ARBA" id="ARBA00022679"/>
    </source>
</evidence>
<dbReference type="InterPro" id="IPR033247">
    <property type="entry name" value="Transketolase_fam"/>
</dbReference>
<dbReference type="InterPro" id="IPR005475">
    <property type="entry name" value="Transketolase-like_Pyr-bd"/>
</dbReference>
<dbReference type="CDD" id="cd02012">
    <property type="entry name" value="TPP_TK"/>
    <property type="match status" value="1"/>
</dbReference>
<dbReference type="NCBIfam" id="NF004558">
    <property type="entry name" value="PRK05899.2-4"/>
    <property type="match status" value="1"/>
</dbReference>
<evidence type="ECO:0000256" key="2">
    <source>
        <dbReference type="ARBA" id="ARBA00001964"/>
    </source>
</evidence>
<feature type="domain" description="Transketolase-like pyrimidine-binding" evidence="9">
    <location>
        <begin position="329"/>
        <end position="500"/>
    </location>
</feature>
<keyword evidence="4 10" id="KW-0808">Transferase</keyword>
<gene>
    <name evidence="10" type="ORF">NV226_01650</name>
</gene>
<dbReference type="GO" id="GO:0004802">
    <property type="term" value="F:transketolase activity"/>
    <property type="evidence" value="ECO:0007669"/>
    <property type="project" value="UniProtKB-EC"/>
</dbReference>
<dbReference type="PANTHER" id="PTHR43522">
    <property type="entry name" value="TRANSKETOLASE"/>
    <property type="match status" value="1"/>
</dbReference>
<dbReference type="SUPFAM" id="SSF52922">
    <property type="entry name" value="TK C-terminal domain-like"/>
    <property type="match status" value="1"/>
</dbReference>
<comment type="similarity">
    <text evidence="3">Belongs to the transketolase family.</text>
</comment>
<dbReference type="RefSeq" id="WP_258211167.1">
    <property type="nucleotide sequence ID" value="NZ_CP102734.1"/>
</dbReference>
<dbReference type="InterPro" id="IPR009014">
    <property type="entry name" value="Transketo_C/PFOR_II"/>
</dbReference>
<dbReference type="InterPro" id="IPR029061">
    <property type="entry name" value="THDP-binding"/>
</dbReference>
<evidence type="ECO:0000256" key="3">
    <source>
        <dbReference type="ARBA" id="ARBA00007131"/>
    </source>
</evidence>
<dbReference type="InterPro" id="IPR005474">
    <property type="entry name" value="Transketolase_N"/>
</dbReference>
<dbReference type="SMART" id="SM00861">
    <property type="entry name" value="Transket_pyr"/>
    <property type="match status" value="1"/>
</dbReference>
<evidence type="ECO:0000256" key="7">
    <source>
        <dbReference type="ARBA" id="ARBA00023052"/>
    </source>
</evidence>
<proteinExistence type="inferred from homology"/>
<evidence type="ECO:0000256" key="6">
    <source>
        <dbReference type="ARBA" id="ARBA00022842"/>
    </source>
</evidence>
<evidence type="ECO:0000259" key="9">
    <source>
        <dbReference type="SMART" id="SM00861"/>
    </source>
</evidence>
<reference evidence="10" key="1">
    <citation type="submission" date="2022-08" db="EMBL/GenBank/DDBJ databases">
        <title>Complete genome of Mycoplasma iguanae type strain 2327.</title>
        <authorList>
            <person name="Spergser J."/>
        </authorList>
    </citation>
    <scope>NUCLEOTIDE SEQUENCE</scope>
    <source>
        <strain evidence="10">2327</strain>
    </source>
</reference>
<comment type="cofactor">
    <cofactor evidence="1">
        <name>Mg(2+)</name>
        <dbReference type="ChEBI" id="CHEBI:18420"/>
    </cofactor>
</comment>
<dbReference type="Pfam" id="PF22613">
    <property type="entry name" value="Transketolase_C_1"/>
    <property type="match status" value="1"/>
</dbReference>
<dbReference type="InterPro" id="IPR055152">
    <property type="entry name" value="Transketolase-like_C_2"/>
</dbReference>
<dbReference type="CDD" id="cd07033">
    <property type="entry name" value="TPP_PYR_DXS_TK_like"/>
    <property type="match status" value="1"/>
</dbReference>
<dbReference type="PANTHER" id="PTHR43522:SF2">
    <property type="entry name" value="TRANSKETOLASE 1-RELATED"/>
    <property type="match status" value="1"/>
</dbReference>
<dbReference type="InterPro" id="IPR020826">
    <property type="entry name" value="Transketolase_BS"/>
</dbReference>
<organism evidence="10 11">
    <name type="scientific">Mycoplasma iguanae</name>
    <dbReference type="NCBI Taxonomy" id="292461"/>
    <lineage>
        <taxon>Bacteria</taxon>
        <taxon>Bacillati</taxon>
        <taxon>Mycoplasmatota</taxon>
        <taxon>Mollicutes</taxon>
        <taxon>Mycoplasmataceae</taxon>
        <taxon>Mycoplasma</taxon>
    </lineage>
</organism>
<dbReference type="Pfam" id="PF00456">
    <property type="entry name" value="Transketolase_N"/>
    <property type="match status" value="1"/>
</dbReference>
<dbReference type="SUPFAM" id="SSF52518">
    <property type="entry name" value="Thiamin diphosphate-binding fold (THDP-binding)"/>
    <property type="match status" value="2"/>
</dbReference>
<keyword evidence="6" id="KW-0460">Magnesium</keyword>
<comment type="cofactor">
    <cofactor evidence="2">
        <name>thiamine diphosphate</name>
        <dbReference type="ChEBI" id="CHEBI:58937"/>
    </cofactor>
</comment>
<dbReference type="PROSITE" id="PS00802">
    <property type="entry name" value="TRANSKETOLASE_2"/>
    <property type="match status" value="1"/>
</dbReference>
<keyword evidence="5" id="KW-0479">Metal-binding</keyword>